<dbReference type="InterPro" id="IPR001138">
    <property type="entry name" value="Zn2Cys6_DnaBD"/>
</dbReference>
<dbReference type="RefSeq" id="XP_060278977.1">
    <property type="nucleotide sequence ID" value="XM_060423071.1"/>
</dbReference>
<accession>A0AAJ0FI03</accession>
<organism evidence="3 4">
    <name type="scientific">Phialemonium atrogriseum</name>
    <dbReference type="NCBI Taxonomy" id="1093897"/>
    <lineage>
        <taxon>Eukaryota</taxon>
        <taxon>Fungi</taxon>
        <taxon>Dikarya</taxon>
        <taxon>Ascomycota</taxon>
        <taxon>Pezizomycotina</taxon>
        <taxon>Sordariomycetes</taxon>
        <taxon>Sordariomycetidae</taxon>
        <taxon>Cephalothecales</taxon>
        <taxon>Cephalothecaceae</taxon>
        <taxon>Phialemonium</taxon>
    </lineage>
</organism>
<dbReference type="PANTHER" id="PTHR47784:SF5">
    <property type="entry name" value="STEROL UPTAKE CONTROL PROTEIN 2"/>
    <property type="match status" value="1"/>
</dbReference>
<proteinExistence type="predicted"/>
<feature type="compositionally biased region" description="Low complexity" evidence="2">
    <location>
        <begin position="362"/>
        <end position="379"/>
    </location>
</feature>
<feature type="compositionally biased region" description="Polar residues" evidence="2">
    <location>
        <begin position="351"/>
        <end position="361"/>
    </location>
</feature>
<dbReference type="GO" id="GO:0008270">
    <property type="term" value="F:zinc ion binding"/>
    <property type="evidence" value="ECO:0007669"/>
    <property type="project" value="InterPro"/>
</dbReference>
<dbReference type="InterPro" id="IPR053157">
    <property type="entry name" value="Sterol_Uptake_Regulator"/>
</dbReference>
<dbReference type="EMBL" id="MU839034">
    <property type="protein sequence ID" value="KAK1762764.1"/>
    <property type="molecule type" value="Genomic_DNA"/>
</dbReference>
<dbReference type="Proteomes" id="UP001244011">
    <property type="component" value="Unassembled WGS sequence"/>
</dbReference>
<dbReference type="GO" id="GO:0001228">
    <property type="term" value="F:DNA-binding transcription activator activity, RNA polymerase II-specific"/>
    <property type="evidence" value="ECO:0007669"/>
    <property type="project" value="TreeGrafter"/>
</dbReference>
<dbReference type="AlphaFoldDB" id="A0AAJ0FI03"/>
<sequence length="499" mass="56183">MEHDSSPEAPMIFVASEIPGLDANDGAGKGRKKRRHQKSRLGCIACKQRRVKIRWLKCDECFPCSNCARRKEKCVHLKTAYAGDPAIRTRPNPSNPSLDPGTEDDTQINLLHMELFHHFQTELKDTLSFPQVWPLLLRQAFHEPYIMCTILSLAATHLSILRPGTHRYSRAALRLLAKSAQLFRENLSRPITPENCDALMGTAILMHYLSWCNLGFLEDQRSGLHGLDLSQDQLFLLSPGVQHIFFEALPLFLSARSVFVSVALYRPRVRMEDAVRQRGGNPDELVSLFMRLWDDPRYGSEEADDEAADSSGIPEKSTYHCQEMVALYSSHPEVADMLRAREVIMGIDPSATPSPDPNTDATTTLRSVSTTPRSVSPSSQRPPFPRTPREAYERAARSLAVILCFPPPPSPGDATAAAPMQPDFERFFFSFPILLSGPFLGLARAGDARALVVLFHFYRAARVLLTSRESWWARERSHVLEGLILQELKRRGLDVCLRR</sequence>
<keyword evidence="4" id="KW-1185">Reference proteome</keyword>
<comment type="caution">
    <text evidence="3">The sequence shown here is derived from an EMBL/GenBank/DDBJ whole genome shotgun (WGS) entry which is preliminary data.</text>
</comment>
<dbReference type="SUPFAM" id="SSF57701">
    <property type="entry name" value="Zn2/Cys6 DNA-binding domain"/>
    <property type="match status" value="1"/>
</dbReference>
<evidence type="ECO:0008006" key="5">
    <source>
        <dbReference type="Google" id="ProtNLM"/>
    </source>
</evidence>
<name>A0AAJ0FI03_9PEZI</name>
<dbReference type="CDD" id="cd00067">
    <property type="entry name" value="GAL4"/>
    <property type="match status" value="1"/>
</dbReference>
<feature type="region of interest" description="Disordered" evidence="2">
    <location>
        <begin position="347"/>
        <end position="390"/>
    </location>
</feature>
<evidence type="ECO:0000313" key="3">
    <source>
        <dbReference type="EMBL" id="KAK1762764.1"/>
    </source>
</evidence>
<dbReference type="InterPro" id="IPR036864">
    <property type="entry name" value="Zn2-C6_fun-type_DNA-bd_sf"/>
</dbReference>
<evidence type="ECO:0000256" key="2">
    <source>
        <dbReference type="SAM" id="MobiDB-lite"/>
    </source>
</evidence>
<evidence type="ECO:0000256" key="1">
    <source>
        <dbReference type="ARBA" id="ARBA00023242"/>
    </source>
</evidence>
<gene>
    <name evidence="3" type="ORF">QBC33DRAFT_257191</name>
</gene>
<dbReference type="PANTHER" id="PTHR47784">
    <property type="entry name" value="STEROL UPTAKE CONTROL PROTEIN 2"/>
    <property type="match status" value="1"/>
</dbReference>
<keyword evidence="1" id="KW-0539">Nucleus</keyword>
<dbReference type="GeneID" id="85306258"/>
<evidence type="ECO:0000313" key="4">
    <source>
        <dbReference type="Proteomes" id="UP001244011"/>
    </source>
</evidence>
<reference evidence="3" key="1">
    <citation type="submission" date="2023-06" db="EMBL/GenBank/DDBJ databases">
        <title>Genome-scale phylogeny and comparative genomics of the fungal order Sordariales.</title>
        <authorList>
            <consortium name="Lawrence Berkeley National Laboratory"/>
            <person name="Hensen N."/>
            <person name="Bonometti L."/>
            <person name="Westerberg I."/>
            <person name="Brannstrom I.O."/>
            <person name="Guillou S."/>
            <person name="Cros-Aarteil S."/>
            <person name="Calhoun S."/>
            <person name="Haridas S."/>
            <person name="Kuo A."/>
            <person name="Mondo S."/>
            <person name="Pangilinan J."/>
            <person name="Riley R."/>
            <person name="Labutti K."/>
            <person name="Andreopoulos B."/>
            <person name="Lipzen A."/>
            <person name="Chen C."/>
            <person name="Yanf M."/>
            <person name="Daum C."/>
            <person name="Ng V."/>
            <person name="Clum A."/>
            <person name="Steindorff A."/>
            <person name="Ohm R."/>
            <person name="Martin F."/>
            <person name="Silar P."/>
            <person name="Natvig D."/>
            <person name="Lalanne C."/>
            <person name="Gautier V."/>
            <person name="Ament-Velasquez S.L."/>
            <person name="Kruys A."/>
            <person name="Hutchinson M.I."/>
            <person name="Powell A.J."/>
            <person name="Barry K."/>
            <person name="Miller A.N."/>
            <person name="Grigoriev I.V."/>
            <person name="Debuchy R."/>
            <person name="Gladieux P."/>
            <person name="Thoren M.H."/>
            <person name="Johannesson H."/>
        </authorList>
    </citation>
    <scope>NUCLEOTIDE SEQUENCE</scope>
    <source>
        <strain evidence="3">8032-3</strain>
    </source>
</reference>
<protein>
    <recommendedName>
        <fullName evidence="5">Zn(2)-C6 fungal-type domain-containing protein</fullName>
    </recommendedName>
</protein>